<organism evidence="5 6">
    <name type="scientific">Apostasia shenzhenica</name>
    <dbReference type="NCBI Taxonomy" id="1088818"/>
    <lineage>
        <taxon>Eukaryota</taxon>
        <taxon>Viridiplantae</taxon>
        <taxon>Streptophyta</taxon>
        <taxon>Embryophyta</taxon>
        <taxon>Tracheophyta</taxon>
        <taxon>Spermatophyta</taxon>
        <taxon>Magnoliopsida</taxon>
        <taxon>Liliopsida</taxon>
        <taxon>Asparagales</taxon>
        <taxon>Orchidaceae</taxon>
        <taxon>Apostasioideae</taxon>
        <taxon>Apostasia</taxon>
    </lineage>
</organism>
<evidence type="ECO:0000256" key="1">
    <source>
        <dbReference type="ARBA" id="ARBA00009995"/>
    </source>
</evidence>
<dbReference type="CDD" id="cd03784">
    <property type="entry name" value="GT1_Gtf-like"/>
    <property type="match status" value="1"/>
</dbReference>
<protein>
    <recommendedName>
        <fullName evidence="4">Glycosyltransferase</fullName>
        <ecNumber evidence="4">2.4.1.-</ecNumber>
    </recommendedName>
</protein>
<dbReference type="InterPro" id="IPR002213">
    <property type="entry name" value="UDP_glucos_trans"/>
</dbReference>
<dbReference type="Proteomes" id="UP000236161">
    <property type="component" value="Unassembled WGS sequence"/>
</dbReference>
<comment type="similarity">
    <text evidence="1 3">Belongs to the UDP-glycosyltransferase family.</text>
</comment>
<dbReference type="PANTHER" id="PTHR11926:SF1534">
    <property type="entry name" value="GLYCOSYLTRANSFERASE"/>
    <property type="match status" value="1"/>
</dbReference>
<reference evidence="5 6" key="1">
    <citation type="journal article" date="2017" name="Nature">
        <title>The Apostasia genome and the evolution of orchids.</title>
        <authorList>
            <person name="Zhang G.Q."/>
            <person name="Liu K.W."/>
            <person name="Li Z."/>
            <person name="Lohaus R."/>
            <person name="Hsiao Y.Y."/>
            <person name="Niu S.C."/>
            <person name="Wang J.Y."/>
            <person name="Lin Y.C."/>
            <person name="Xu Q."/>
            <person name="Chen L.J."/>
            <person name="Yoshida K."/>
            <person name="Fujiwara S."/>
            <person name="Wang Z.W."/>
            <person name="Zhang Y.Q."/>
            <person name="Mitsuda N."/>
            <person name="Wang M."/>
            <person name="Liu G.H."/>
            <person name="Pecoraro L."/>
            <person name="Huang H.X."/>
            <person name="Xiao X.J."/>
            <person name="Lin M."/>
            <person name="Wu X.Y."/>
            <person name="Wu W.L."/>
            <person name="Chen Y.Y."/>
            <person name="Chang S.B."/>
            <person name="Sakamoto S."/>
            <person name="Ohme-Takagi M."/>
            <person name="Yagi M."/>
            <person name="Zeng S.J."/>
            <person name="Shen C.Y."/>
            <person name="Yeh C.M."/>
            <person name="Luo Y.B."/>
            <person name="Tsai W.C."/>
            <person name="Van de Peer Y."/>
            <person name="Liu Z.J."/>
        </authorList>
    </citation>
    <scope>NUCLEOTIDE SEQUENCE [LARGE SCALE GENOMIC DNA]</scope>
    <source>
        <strain evidence="6">cv. Shenzhen</strain>
        <tissue evidence="5">Stem</tissue>
    </source>
</reference>
<name>A0A2I0B6M1_9ASPA</name>
<dbReference type="PROSITE" id="PS00375">
    <property type="entry name" value="UDPGT"/>
    <property type="match status" value="1"/>
</dbReference>
<dbReference type="InterPro" id="IPR035595">
    <property type="entry name" value="UDP_glycos_trans_CS"/>
</dbReference>
<keyword evidence="3 5" id="KW-0328">Glycosyltransferase</keyword>
<dbReference type="EC" id="2.4.1.-" evidence="4"/>
<dbReference type="AlphaFoldDB" id="A0A2I0B6M1"/>
<evidence type="ECO:0000256" key="4">
    <source>
        <dbReference type="RuleBase" id="RU362057"/>
    </source>
</evidence>
<evidence type="ECO:0000256" key="3">
    <source>
        <dbReference type="RuleBase" id="RU003718"/>
    </source>
</evidence>
<dbReference type="Pfam" id="PF00201">
    <property type="entry name" value="UDPGT"/>
    <property type="match status" value="1"/>
</dbReference>
<evidence type="ECO:0000313" key="5">
    <source>
        <dbReference type="EMBL" id="PKA63432.1"/>
    </source>
</evidence>
<dbReference type="EMBL" id="KZ451908">
    <property type="protein sequence ID" value="PKA63432.1"/>
    <property type="molecule type" value="Genomic_DNA"/>
</dbReference>
<dbReference type="GO" id="GO:0080044">
    <property type="term" value="F:quercetin 7-O-glucosyltransferase activity"/>
    <property type="evidence" value="ECO:0007669"/>
    <property type="project" value="TreeGrafter"/>
</dbReference>
<keyword evidence="2 3" id="KW-0808">Transferase</keyword>
<dbReference type="PANTHER" id="PTHR11926">
    <property type="entry name" value="GLUCOSYL/GLUCURONOSYL TRANSFERASES"/>
    <property type="match status" value="1"/>
</dbReference>
<gene>
    <name evidence="5" type="primary">5GT</name>
    <name evidence="5" type="ORF">AXF42_Ash005327</name>
</gene>
<dbReference type="FunFam" id="3.40.50.2000:FF:000019">
    <property type="entry name" value="Glycosyltransferase"/>
    <property type="match status" value="1"/>
</dbReference>
<dbReference type="SUPFAM" id="SSF53756">
    <property type="entry name" value="UDP-Glycosyltransferase/glycogen phosphorylase"/>
    <property type="match status" value="1"/>
</dbReference>
<dbReference type="OrthoDB" id="5835829at2759"/>
<dbReference type="GO" id="GO:0080043">
    <property type="term" value="F:quercetin 3-O-glucosyltransferase activity"/>
    <property type="evidence" value="ECO:0007669"/>
    <property type="project" value="TreeGrafter"/>
</dbReference>
<keyword evidence="6" id="KW-1185">Reference proteome</keyword>
<proteinExistence type="inferred from homology"/>
<dbReference type="Gene3D" id="3.40.50.2000">
    <property type="entry name" value="Glycogen Phosphorylase B"/>
    <property type="match status" value="2"/>
</dbReference>
<evidence type="ECO:0000313" key="6">
    <source>
        <dbReference type="Proteomes" id="UP000236161"/>
    </source>
</evidence>
<evidence type="ECO:0000256" key="2">
    <source>
        <dbReference type="ARBA" id="ARBA00022679"/>
    </source>
</evidence>
<sequence>MYKQEGSYLFKQKSTMGRQQQQPHFLVVTFPVQGHLNPGRHLAKSLVRAVAADGGSARITFSTTISAHRRMFPSISSPDEEVQDGEITYLPFSDGNDEGSGSRKLGLQQYMSQFKIHGPRNLTNIICDLAAGGRPVTCVIYTLLFQWVAEVARRLGITSVQYWIQPATVLAICYRLLIHGYQDLIAVHSKDQSFTVTIDGLPPLQIRDLPTFFTITDPEDKLFYFLMAYRGTLEAMESGEIGAGPKQKVLVNTFDELEPAALASMEEHLDLITIGPAMPLEIEENSTAATRDMFREDESGYMKWLNEQMEKSVVYVSFGSNLVLKKEQMDEVWRGLTESGRPYLWVVRKDSRVDWSDEGELRDEEKKGIIVEWCSQLRVLSHSAVGCFVTHGGWNSTLESLACGVPAVAVPQWADQTTNAWMLDREWGTGLRAEVRQDGVVEAEELRRLVEIVMGEGERGAEIRRKAEIWKERARKAIDEGGSSDRNLKAFVRGLAVND</sequence>
<accession>A0A2I0B6M1</accession>